<keyword evidence="1" id="KW-0472">Membrane</keyword>
<keyword evidence="3" id="KW-1185">Reference proteome</keyword>
<evidence type="ECO:0000313" key="2">
    <source>
        <dbReference type="EMBL" id="ASM72500.1"/>
    </source>
</evidence>
<accession>A0A221K0U3</accession>
<keyword evidence="1" id="KW-0812">Transmembrane</keyword>
<sequence length="80" mass="9423">MTVYDLIRDFWAALAAVFAFLLWMVRLEAKAIGNEREIRRLWTQRKEDLEVAASARKETNDMLGEIRTDVKQILSRDNRP</sequence>
<keyword evidence="1" id="KW-1133">Transmembrane helix</keyword>
<organism evidence="2 3">
    <name type="scientific">Pseudosulfitobacter pseudonitzschiae</name>
    <dbReference type="NCBI Taxonomy" id="1402135"/>
    <lineage>
        <taxon>Bacteria</taxon>
        <taxon>Pseudomonadati</taxon>
        <taxon>Pseudomonadota</taxon>
        <taxon>Alphaproteobacteria</taxon>
        <taxon>Rhodobacterales</taxon>
        <taxon>Roseobacteraceae</taxon>
        <taxon>Pseudosulfitobacter</taxon>
    </lineage>
</organism>
<protein>
    <submittedName>
        <fullName evidence="2">Uncharacterized protein</fullName>
    </submittedName>
</protein>
<feature type="transmembrane region" description="Helical" evidence="1">
    <location>
        <begin position="6"/>
        <end position="25"/>
    </location>
</feature>
<reference evidence="2 3" key="1">
    <citation type="submission" date="2017-07" db="EMBL/GenBank/DDBJ databases">
        <title>Genome Sequence of Sulfitobacter pseudonitzschiae Strain SMR1 Isolated from a culture of the Diatom Skeletonema marinoi.</title>
        <authorList>
            <person name="Topel M."/>
            <person name="Pinder M.I.M."/>
            <person name="Johansson O.N."/>
            <person name="Kourtchenko O."/>
            <person name="Godhe A."/>
            <person name="Clarke A.K."/>
        </authorList>
    </citation>
    <scope>NUCLEOTIDE SEQUENCE [LARGE SCALE GENOMIC DNA]</scope>
    <source>
        <strain evidence="2 3">SMR1</strain>
    </source>
</reference>
<evidence type="ECO:0000256" key="1">
    <source>
        <dbReference type="SAM" id="Phobius"/>
    </source>
</evidence>
<dbReference type="AlphaFoldDB" id="A0A221K0U3"/>
<dbReference type="EMBL" id="CP022415">
    <property type="protein sequence ID" value="ASM72500.1"/>
    <property type="molecule type" value="Genomic_DNA"/>
</dbReference>
<proteinExistence type="predicted"/>
<dbReference type="KEGG" id="spse:SULPSESMR1_01689"/>
<gene>
    <name evidence="2" type="ORF">SULPSESMR1_01689</name>
</gene>
<dbReference type="RefSeq" id="WP_089420402.1">
    <property type="nucleotide sequence ID" value="NZ_CP022415.1"/>
</dbReference>
<name>A0A221K0U3_9RHOB</name>
<evidence type="ECO:0000313" key="3">
    <source>
        <dbReference type="Proteomes" id="UP000199754"/>
    </source>
</evidence>
<dbReference type="OrthoDB" id="7774251at2"/>
<dbReference type="Proteomes" id="UP000199754">
    <property type="component" value="Chromosome"/>
</dbReference>